<name>A0A6A5C272_NAEFO</name>
<dbReference type="VEuPathDB" id="AmoebaDB:FDP41_000422"/>
<dbReference type="Gene3D" id="1.10.10.2120">
    <property type="match status" value="1"/>
</dbReference>
<gene>
    <name evidence="2" type="ORF">FDP41_000422</name>
</gene>
<evidence type="ECO:0000313" key="3">
    <source>
        <dbReference type="Proteomes" id="UP000444721"/>
    </source>
</evidence>
<proteinExistence type="predicted"/>
<dbReference type="GeneID" id="68107640"/>
<protein>
    <recommendedName>
        <fullName evidence="4">Acid ceramidase N-terminal domain-containing protein</fullName>
    </recommendedName>
</protein>
<dbReference type="RefSeq" id="XP_044569236.1">
    <property type="nucleotide sequence ID" value="XM_044707611.1"/>
</dbReference>
<dbReference type="AlphaFoldDB" id="A0A6A5C272"/>
<dbReference type="NCBIfam" id="NF040521">
    <property type="entry name" value="C45_proenzyme"/>
    <property type="match status" value="1"/>
</dbReference>
<dbReference type="OrthoDB" id="189997at2759"/>
<dbReference type="InterPro" id="IPR047794">
    <property type="entry name" value="C45_proenzyme-like"/>
</dbReference>
<keyword evidence="1" id="KW-0812">Transmembrane</keyword>
<dbReference type="InterPro" id="IPR047803">
    <property type="entry name" value="DCD1A/B-like"/>
</dbReference>
<keyword evidence="1" id="KW-1133">Transmembrane helix</keyword>
<evidence type="ECO:0008006" key="4">
    <source>
        <dbReference type="Google" id="ProtNLM"/>
    </source>
</evidence>
<keyword evidence="3" id="KW-1185">Reference proteome</keyword>
<comment type="caution">
    <text evidence="2">The sequence shown here is derived from an EMBL/GenBank/DDBJ whole genome shotgun (WGS) entry which is preliminary data.</text>
</comment>
<keyword evidence="1" id="KW-0472">Membrane</keyword>
<sequence>MSIRRRSSCGGFASTILMILMMIVILMNCSSLVLAGFSDCDGAPNSNTIYTKAPVFISSTTNGKRYLAGNGDDSIHLVHLYGSAYEMGRAYGQLMKNELNQLLPAFEKYLDDFIVNATILDKLPREWAEYIVKFGLEAALDLNYEFTKSYVPQRFIDEMQGLADGSGIPFMHFVRMNYIPEIIQAGCSMFGAWGSATAQGMNGSLLQIRALDWDVNSPVRSCKSFIVYHPSEANSHAFANIGYCGLIGSITGYSNSSIGISEKVWLEHPEYNSRIGKPWTFALRDTLQFAFDLDSALTELVNTARTCSIHVGVGDSKTGQFRGVEYSAKKLNIYNWMTQPTYPQHPALPNIVYWDKHPQPTHQYCLGALLQRYYGQLNVENAIQIMANAATGDVQAAVFDFAKNQVYVANERQNGLPGPKFAYQRSYIKFDMNQIFAERLN</sequence>
<evidence type="ECO:0000313" key="2">
    <source>
        <dbReference type="EMBL" id="KAF0984523.1"/>
    </source>
</evidence>
<feature type="transmembrane region" description="Helical" evidence="1">
    <location>
        <begin position="12"/>
        <end position="37"/>
    </location>
</feature>
<organism evidence="2 3">
    <name type="scientific">Naegleria fowleri</name>
    <name type="common">Brain eating amoeba</name>
    <dbReference type="NCBI Taxonomy" id="5763"/>
    <lineage>
        <taxon>Eukaryota</taxon>
        <taxon>Discoba</taxon>
        <taxon>Heterolobosea</taxon>
        <taxon>Tetramitia</taxon>
        <taxon>Eutetramitia</taxon>
        <taxon>Vahlkampfiidae</taxon>
        <taxon>Naegleria</taxon>
    </lineage>
</organism>
<evidence type="ECO:0000256" key="1">
    <source>
        <dbReference type="SAM" id="Phobius"/>
    </source>
</evidence>
<dbReference type="EMBL" id="VFQX01000002">
    <property type="protein sequence ID" value="KAF0984523.1"/>
    <property type="molecule type" value="Genomic_DNA"/>
</dbReference>
<dbReference type="PANTHER" id="PTHR35190:SF2">
    <property type="entry name" value="PROTEIN DCD1B"/>
    <property type="match status" value="1"/>
</dbReference>
<dbReference type="VEuPathDB" id="AmoebaDB:NfTy_001030"/>
<dbReference type="Gene3D" id="3.60.60.10">
    <property type="entry name" value="Penicillin V Acylase, Chain A"/>
    <property type="match status" value="1"/>
</dbReference>
<dbReference type="Proteomes" id="UP000444721">
    <property type="component" value="Unassembled WGS sequence"/>
</dbReference>
<accession>A0A6A5C272</accession>
<reference evidence="2 3" key="1">
    <citation type="journal article" date="2019" name="Sci. Rep.">
        <title>Nanopore sequencing improves the draft genome of the human pathogenic amoeba Naegleria fowleri.</title>
        <authorList>
            <person name="Liechti N."/>
            <person name="Schurch N."/>
            <person name="Bruggmann R."/>
            <person name="Wittwer M."/>
        </authorList>
    </citation>
    <scope>NUCLEOTIDE SEQUENCE [LARGE SCALE GENOMIC DNA]</scope>
    <source>
        <strain evidence="2 3">ATCC 30894</strain>
    </source>
</reference>
<dbReference type="VEuPathDB" id="AmoebaDB:NF0005800"/>
<dbReference type="OMA" id="GICEKYW"/>
<dbReference type="PANTHER" id="PTHR35190">
    <property type="entry name" value="PROTEIN DCD1B"/>
    <property type="match status" value="1"/>
</dbReference>